<sequence length="150" mass="15824">MRTRPSIRGRRASDRGSLALEAAMLLPVVLSFALMAAAAGRLQTTGSVVDAAARAAARAASLARSEDGARSAAAEAAAQVLGDRRLRCGQDPVGQPVFRDQPFAGGNLRTVTVRVSCRVALRDLLRFDGVPGEKTVTGEFTSVIDRYRGQ</sequence>
<reference evidence="4" key="1">
    <citation type="journal article" date="2019" name="Int. J. Syst. Evol. Microbiol.">
        <title>The Global Catalogue of Microorganisms (GCM) 10K type strain sequencing project: providing services to taxonomists for standard genome sequencing and annotation.</title>
        <authorList>
            <consortium name="The Broad Institute Genomics Platform"/>
            <consortium name="The Broad Institute Genome Sequencing Center for Infectious Disease"/>
            <person name="Wu L."/>
            <person name="Ma J."/>
        </authorList>
    </citation>
    <scope>NUCLEOTIDE SEQUENCE [LARGE SCALE GENOMIC DNA]</scope>
    <source>
        <strain evidence="4">JCM 13006</strain>
    </source>
</reference>
<accession>A0ABP9ECL2</accession>
<dbReference type="Proteomes" id="UP001501752">
    <property type="component" value="Unassembled WGS sequence"/>
</dbReference>
<evidence type="ECO:0000313" key="3">
    <source>
        <dbReference type="EMBL" id="GAA4872427.1"/>
    </source>
</evidence>
<evidence type="ECO:0000313" key="4">
    <source>
        <dbReference type="Proteomes" id="UP001501752"/>
    </source>
</evidence>
<dbReference type="InterPro" id="IPR012495">
    <property type="entry name" value="TadE-like_dom"/>
</dbReference>
<feature type="domain" description="TadE-like" evidence="2">
    <location>
        <begin position="16"/>
        <end position="58"/>
    </location>
</feature>
<evidence type="ECO:0000259" key="2">
    <source>
        <dbReference type="Pfam" id="PF07811"/>
    </source>
</evidence>
<feature type="transmembrane region" description="Helical" evidence="1">
    <location>
        <begin position="20"/>
        <end position="39"/>
    </location>
</feature>
<dbReference type="EMBL" id="BAABIS010000001">
    <property type="protein sequence ID" value="GAA4872427.1"/>
    <property type="molecule type" value="Genomic_DNA"/>
</dbReference>
<evidence type="ECO:0000256" key="1">
    <source>
        <dbReference type="SAM" id="Phobius"/>
    </source>
</evidence>
<keyword evidence="1" id="KW-0472">Membrane</keyword>
<keyword evidence="1" id="KW-0812">Transmembrane</keyword>
<comment type="caution">
    <text evidence="3">The sequence shown here is derived from an EMBL/GenBank/DDBJ whole genome shotgun (WGS) entry which is preliminary data.</text>
</comment>
<gene>
    <name evidence="3" type="ORF">GCM10023235_59320</name>
</gene>
<proteinExistence type="predicted"/>
<organism evidence="3 4">
    <name type="scientific">Kitasatospora terrestris</name>
    <dbReference type="NCBI Taxonomy" id="258051"/>
    <lineage>
        <taxon>Bacteria</taxon>
        <taxon>Bacillati</taxon>
        <taxon>Actinomycetota</taxon>
        <taxon>Actinomycetes</taxon>
        <taxon>Kitasatosporales</taxon>
        <taxon>Streptomycetaceae</taxon>
        <taxon>Kitasatospora</taxon>
    </lineage>
</organism>
<dbReference type="RefSeq" id="WP_345699949.1">
    <property type="nucleotide sequence ID" value="NZ_BAABIS010000001.1"/>
</dbReference>
<keyword evidence="1" id="KW-1133">Transmembrane helix</keyword>
<protein>
    <recommendedName>
        <fullName evidence="2">TadE-like domain-containing protein</fullName>
    </recommendedName>
</protein>
<keyword evidence="4" id="KW-1185">Reference proteome</keyword>
<dbReference type="Pfam" id="PF07811">
    <property type="entry name" value="TadE"/>
    <property type="match status" value="1"/>
</dbReference>
<name>A0ABP9ECL2_9ACTN</name>